<dbReference type="OrthoDB" id="5803771at2759"/>
<dbReference type="GO" id="GO:0006357">
    <property type="term" value="P:regulation of transcription by RNA polymerase II"/>
    <property type="evidence" value="ECO:0007669"/>
    <property type="project" value="TreeGrafter"/>
</dbReference>
<evidence type="ECO:0000256" key="1">
    <source>
        <dbReference type="PROSITE-ProRule" id="PRU00371"/>
    </source>
</evidence>
<evidence type="ECO:0000259" key="2">
    <source>
        <dbReference type="PROSITE" id="PS51029"/>
    </source>
</evidence>
<dbReference type="GO" id="GO:0003677">
    <property type="term" value="F:DNA binding"/>
    <property type="evidence" value="ECO:0007669"/>
    <property type="project" value="InterPro"/>
</dbReference>
<dbReference type="InterPro" id="IPR004210">
    <property type="entry name" value="BESS_motif"/>
</dbReference>
<evidence type="ECO:0000313" key="5">
    <source>
        <dbReference type="RefSeq" id="XP_022102134.1"/>
    </source>
</evidence>
<evidence type="ECO:0000313" key="4">
    <source>
        <dbReference type="Proteomes" id="UP000694845"/>
    </source>
</evidence>
<keyword evidence="4" id="KW-1185">Reference proteome</keyword>
<accession>A0A8B7Z8Y9</accession>
<dbReference type="OMA" id="CKRWKYS"/>
<evidence type="ECO:0000259" key="3">
    <source>
        <dbReference type="PROSITE" id="PS51031"/>
    </source>
</evidence>
<comment type="subcellular location">
    <subcellularLocation>
        <location evidence="1">Nucleus</location>
    </subcellularLocation>
</comment>
<proteinExistence type="predicted"/>
<sequence length="215" mass="24472">MAADHKPDATGHELDVQTISAVREFPCLYDPSSKDYRDNRSVIEAWTKIAEICGANDWTECKERWRKLRDAYVKVKKKTSIRKPGTYKTPWVHYDSMSFLANYIKHRNVTKRPLDTDEDVDGMSAEETLEAMVANPPKGKRGRKIDPMVTIVETIGQASNTKMAADASMDDEDGLFGRMVAATLRRFPPRAKARCKFRIQEIIFQQENENLGSSP</sequence>
<organism evidence="4 5">
    <name type="scientific">Acanthaster planci</name>
    <name type="common">Crown-of-thorns starfish</name>
    <dbReference type="NCBI Taxonomy" id="133434"/>
    <lineage>
        <taxon>Eukaryota</taxon>
        <taxon>Metazoa</taxon>
        <taxon>Echinodermata</taxon>
        <taxon>Eleutherozoa</taxon>
        <taxon>Asterozoa</taxon>
        <taxon>Asteroidea</taxon>
        <taxon>Valvatacea</taxon>
        <taxon>Valvatida</taxon>
        <taxon>Acanthasteridae</taxon>
        <taxon>Acanthaster</taxon>
    </lineage>
</organism>
<dbReference type="RefSeq" id="XP_022102134.1">
    <property type="nucleotide sequence ID" value="XM_022246442.1"/>
</dbReference>
<dbReference type="GeneID" id="110985430"/>
<feature type="domain" description="BESS" evidence="3">
    <location>
        <begin position="170"/>
        <end position="209"/>
    </location>
</feature>
<keyword evidence="1" id="KW-0539">Nucleus</keyword>
<gene>
    <name evidence="5" type="primary">LOC110985430</name>
</gene>
<protein>
    <submittedName>
        <fullName evidence="5">Uncharacterized protein LOC110985430</fullName>
    </submittedName>
</protein>
<dbReference type="SMART" id="SM00595">
    <property type="entry name" value="MADF"/>
    <property type="match status" value="1"/>
</dbReference>
<dbReference type="AlphaFoldDB" id="A0A8B7Z8Y9"/>
<dbReference type="PROSITE" id="PS51031">
    <property type="entry name" value="BESS"/>
    <property type="match status" value="1"/>
</dbReference>
<reference evidence="5" key="1">
    <citation type="submission" date="2025-08" db="UniProtKB">
        <authorList>
            <consortium name="RefSeq"/>
        </authorList>
    </citation>
    <scope>IDENTIFICATION</scope>
</reference>
<name>A0A8B7Z8Y9_ACAPL</name>
<dbReference type="KEGG" id="aplc:110985430"/>
<dbReference type="PROSITE" id="PS51029">
    <property type="entry name" value="MADF"/>
    <property type="match status" value="1"/>
</dbReference>
<dbReference type="PANTHER" id="PTHR12243">
    <property type="entry name" value="MADF DOMAIN TRANSCRIPTION FACTOR"/>
    <property type="match status" value="1"/>
</dbReference>
<dbReference type="GO" id="GO:0005667">
    <property type="term" value="C:transcription regulator complex"/>
    <property type="evidence" value="ECO:0007669"/>
    <property type="project" value="TreeGrafter"/>
</dbReference>
<dbReference type="InterPro" id="IPR039353">
    <property type="entry name" value="TF_Adf1"/>
</dbReference>
<dbReference type="Pfam" id="PF10545">
    <property type="entry name" value="MADF_DNA_bdg"/>
    <property type="match status" value="1"/>
</dbReference>
<dbReference type="Proteomes" id="UP000694845">
    <property type="component" value="Unplaced"/>
</dbReference>
<feature type="domain" description="MADF" evidence="2">
    <location>
        <begin position="17"/>
        <end position="105"/>
    </location>
</feature>
<dbReference type="PANTHER" id="PTHR12243:SF60">
    <property type="entry name" value="SI:CH211-15D5.12-RELATED"/>
    <property type="match status" value="1"/>
</dbReference>
<dbReference type="GO" id="GO:0005634">
    <property type="term" value="C:nucleus"/>
    <property type="evidence" value="ECO:0007669"/>
    <property type="project" value="UniProtKB-SubCell"/>
</dbReference>
<dbReference type="InterPro" id="IPR006578">
    <property type="entry name" value="MADF-dom"/>
</dbReference>